<dbReference type="PANTHER" id="PTHR37701">
    <property type="entry name" value="METHYL-CPG-BINDING DOMAIN-CONTAINING PROTEIN 8"/>
    <property type="match status" value="1"/>
</dbReference>
<evidence type="ECO:0000256" key="2">
    <source>
        <dbReference type="SAM" id="MobiDB-lite"/>
    </source>
</evidence>
<organism evidence="4 5">
    <name type="scientific">Rehmannia glutinosa</name>
    <name type="common">Chinese foxglove</name>
    <dbReference type="NCBI Taxonomy" id="99300"/>
    <lineage>
        <taxon>Eukaryota</taxon>
        <taxon>Viridiplantae</taxon>
        <taxon>Streptophyta</taxon>
        <taxon>Embryophyta</taxon>
        <taxon>Tracheophyta</taxon>
        <taxon>Spermatophyta</taxon>
        <taxon>Magnoliopsida</taxon>
        <taxon>eudicotyledons</taxon>
        <taxon>Gunneridae</taxon>
        <taxon>Pentapetalae</taxon>
        <taxon>asterids</taxon>
        <taxon>lamiids</taxon>
        <taxon>Lamiales</taxon>
        <taxon>Orobanchaceae</taxon>
        <taxon>Rehmannieae</taxon>
        <taxon>Rehmannia</taxon>
    </lineage>
</organism>
<evidence type="ECO:0000256" key="1">
    <source>
        <dbReference type="PROSITE-ProRule" id="PRU00042"/>
    </source>
</evidence>
<dbReference type="Gene3D" id="3.30.160.60">
    <property type="entry name" value="Classic Zinc Finger"/>
    <property type="match status" value="1"/>
</dbReference>
<gene>
    <name evidence="4" type="ORF">DH2020_035116</name>
</gene>
<dbReference type="SMART" id="SM00355">
    <property type="entry name" value="ZnF_C2H2"/>
    <property type="match status" value="2"/>
</dbReference>
<evidence type="ECO:0000313" key="4">
    <source>
        <dbReference type="EMBL" id="KAK6131141.1"/>
    </source>
</evidence>
<feature type="region of interest" description="Disordered" evidence="2">
    <location>
        <begin position="15"/>
        <end position="47"/>
    </location>
</feature>
<keyword evidence="5" id="KW-1185">Reference proteome</keyword>
<proteinExistence type="predicted"/>
<dbReference type="EMBL" id="JABTTQ020001442">
    <property type="protein sequence ID" value="KAK6131141.1"/>
    <property type="molecule type" value="Genomic_DNA"/>
</dbReference>
<dbReference type="InterPro" id="IPR013087">
    <property type="entry name" value="Znf_C2H2_type"/>
</dbReference>
<reference evidence="4 5" key="1">
    <citation type="journal article" date="2021" name="Comput. Struct. Biotechnol. J.">
        <title>De novo genome assembly of the potent medicinal plant Rehmannia glutinosa using nanopore technology.</title>
        <authorList>
            <person name="Ma L."/>
            <person name="Dong C."/>
            <person name="Song C."/>
            <person name="Wang X."/>
            <person name="Zheng X."/>
            <person name="Niu Y."/>
            <person name="Chen S."/>
            <person name="Feng W."/>
        </authorList>
    </citation>
    <scope>NUCLEOTIDE SEQUENCE [LARGE SCALE GENOMIC DNA]</scope>
    <source>
        <strain evidence="4">DH-2019</strain>
    </source>
</reference>
<comment type="caution">
    <text evidence="4">The sequence shown here is derived from an EMBL/GenBank/DDBJ whole genome shotgun (WGS) entry which is preliminary data.</text>
</comment>
<dbReference type="Proteomes" id="UP001318860">
    <property type="component" value="Unassembled WGS sequence"/>
</dbReference>
<dbReference type="PANTHER" id="PTHR37701:SF17">
    <property type="entry name" value="METHYL BINDING DOMAIN117"/>
    <property type="match status" value="1"/>
</dbReference>
<evidence type="ECO:0000313" key="5">
    <source>
        <dbReference type="Proteomes" id="UP001318860"/>
    </source>
</evidence>
<name>A0ABR0VAL0_REHGL</name>
<accession>A0ABR0VAL0</accession>
<evidence type="ECO:0000259" key="3">
    <source>
        <dbReference type="PROSITE" id="PS50157"/>
    </source>
</evidence>
<dbReference type="PROSITE" id="PS00028">
    <property type="entry name" value="ZINC_FINGER_C2H2_1"/>
    <property type="match status" value="2"/>
</dbReference>
<feature type="domain" description="C2H2-type" evidence="3">
    <location>
        <begin position="378"/>
        <end position="405"/>
    </location>
</feature>
<feature type="domain" description="C2H2-type" evidence="3">
    <location>
        <begin position="333"/>
        <end position="361"/>
    </location>
</feature>
<dbReference type="PROSITE" id="PS50157">
    <property type="entry name" value="ZINC_FINGER_C2H2_2"/>
    <property type="match status" value="2"/>
</dbReference>
<protein>
    <recommendedName>
        <fullName evidence="3">C2H2-type domain-containing protein</fullName>
    </recommendedName>
</protein>
<keyword evidence="1" id="KW-0863">Zinc-finger</keyword>
<dbReference type="InterPro" id="IPR037472">
    <property type="entry name" value="MBD8"/>
</dbReference>
<keyword evidence="1" id="KW-0479">Metal-binding</keyword>
<sequence length="1132" mass="123798">MDPRELVSVKIDYTHSLPPQQLSSPPPSSPSNVGLTGHKRKRGRPRRNEVLGIEQESAVEVNVAAVNGADGFSSLNEIVVLENVEERDREILNADGVAVDLVALGVLEHPYWEEISRRTQGLGTEEELLGFLKGLNGQWGSRRKKKRIVDACEFGTALPIGWKLLLSVKKKNGHVWLYCRRYIRSQLLVLASHLLNVKASHELNAKEVDSGPTALRKCGLLCWDSSSAGRQFPAIPSGLHFVSCKGVSSYLLSLHDVHDSNLHSSAQYNEIVNDEDKLTSVTISGLAIGDDDIKENLVSHVSSPASGSTSGNHEKQVEINAGILPEGRIGELCHCHKCNITFMEKDELLQHQSSLHRRNRYKIGMRITDGVIIKDGKYECQFCHKTFNERHRYNGHVGAHVRYQAKTTGESPAEPVDPCSFGKFPFGDSMTKTSLKSDNVVEIRNAITNNGLNMCSSGNKDNELVGELKEANGNIKAVNEATGVVTEISPCSVAEVLFSGNENKSFHEDAHVNHCAAETIDDASSMQVRSGNCSLPLDDGTCGIINGNGSMIEKSTSIEKPEQSMIYKSSLLDSNDHVEECDVANNEHICPTRNEFKLDSDNFAVNGSVFDFFGSHGDQNTDLAVSVKQQSDFDYLPCNGTSENTSTSGSMASKLTKDPKISTLATAYEKACMEDNVSHLIGKYKVYETHSFGTCERCSSGECTNGVSRHEEMQFGIHSVIPPWNEHENVSKKDDTEALACLLKEPGSHNTSKNSDFNDFQNIENGESSYPFSTSHAVLNSSSITGTEQGAIWGILLSQSGVSEVPDDEFTLNKIYDTPAHPSKLNNIENTGKHELSLSFGKLQTELCTTSNRVEQEIYQTDTVNIQSVIHKTYGDQTHLSIRNSSVLGDQTHFSIRNSSVPGDLKQGMPFEIDLPNSSFNNRTHELGSCFDVSNPGGKWNETRGSKIGISGQNIMVGFGSSISQSGGYVTAHGSGRAGHENVFQGCFDAASGPQIPSSSYFHIFSLTSDKDKEGLFGVNKNYDIHTDMLRPGRTDPVEYSFMGEQSSNTSPGESKIFSYSADMEQGLDPSFWLGKDALMPNASHTNQVPLVCVWCRNVFFHDPIQAGIQTGAIGTMCSSCSSRIPGQFNVL</sequence>
<keyword evidence="1" id="KW-0862">Zinc</keyword>